<dbReference type="RefSeq" id="WP_081172048.1">
    <property type="nucleotide sequence ID" value="NZ_CP015896.1"/>
</dbReference>
<accession>A0AAC9QYY2</accession>
<protein>
    <submittedName>
        <fullName evidence="2">HNH endonuclease signature motif containing protein</fullName>
    </submittedName>
</protein>
<dbReference type="InterPro" id="IPR002711">
    <property type="entry name" value="HNH"/>
</dbReference>
<keyword evidence="2" id="KW-0255">Endonuclease</keyword>
<dbReference type="Proteomes" id="UP001055586">
    <property type="component" value="Chromosome"/>
</dbReference>
<proteinExistence type="predicted"/>
<evidence type="ECO:0000313" key="3">
    <source>
        <dbReference type="Proteomes" id="UP001055586"/>
    </source>
</evidence>
<name>A0AAC9QYY2_LACLL</name>
<dbReference type="CDD" id="cd00085">
    <property type="entry name" value="HNHc"/>
    <property type="match status" value="1"/>
</dbReference>
<dbReference type="GO" id="GO:0003676">
    <property type="term" value="F:nucleic acid binding"/>
    <property type="evidence" value="ECO:0007669"/>
    <property type="project" value="InterPro"/>
</dbReference>
<evidence type="ECO:0000313" key="2">
    <source>
        <dbReference type="EMBL" id="ARD95077.1"/>
    </source>
</evidence>
<dbReference type="SMART" id="SM00507">
    <property type="entry name" value="HNHc"/>
    <property type="match status" value="1"/>
</dbReference>
<reference evidence="2" key="1">
    <citation type="submission" date="2023-09" db="EMBL/GenBank/DDBJ databases">
        <title>Complete Genomes and Methylome analysis of Lactococcus lactis subs lactis strains.</title>
        <authorList>
            <person name="Fomenkov A."/>
            <person name="McDonnell B."/>
            <person name="Sun L."/>
            <person name="Van Sinderen D."/>
            <person name="Roberts R.J."/>
        </authorList>
    </citation>
    <scope>NUCLEOTIDE SEQUENCE</scope>
    <source>
        <strain evidence="2">229</strain>
    </source>
</reference>
<sequence>MRKISGMTLTIKDILEVLRDEVVEFVDFIGDGEDESFNQVVDLFSAYEKKYMDEYESLSNLPVISEDDINANFATIKNYYPEYYKGHALYKYREIMESLVEMRCPICDCSFAYSQVTLDHIIPKKKYPYYSITPINLVPTCYNCNMRKNDGTPSKILHPYFHDFITFDYLTVTLEVNEKEPTESIINLGFTELNSDDVNEINKVESIKANIDLYKLRQKYTDIINISFSKLIDEFQKVVSIQNDVYSINELKKYFKLMDIFMDSNDYNYVDEDFLRHLCIVEITQNTHFLSCLAEKLNIFVDYDTQIVESMEKLNNKIKESPLYNQSNTLELIKETLPMIMFIGLYKFTDKSLNLINYRGVYQKDDSVFKFKPEEQYLNSILAHQVFSINESLLLSKVQPKGQAGTEIVIPTGNKNFCILLVNGLFNIKSQKLNELEILIKKLLVKTVN</sequence>
<keyword evidence="2" id="KW-0540">Nuclease</keyword>
<dbReference type="InterPro" id="IPR003615">
    <property type="entry name" value="HNH_nuc"/>
</dbReference>
<dbReference type="GO" id="GO:0004519">
    <property type="term" value="F:endonuclease activity"/>
    <property type="evidence" value="ECO:0007669"/>
    <property type="project" value="UniProtKB-KW"/>
</dbReference>
<dbReference type="EMBL" id="CP090823">
    <property type="protein sequence ID" value="ARD95077.1"/>
    <property type="molecule type" value="Genomic_DNA"/>
</dbReference>
<dbReference type="Gene3D" id="1.10.30.50">
    <property type="match status" value="1"/>
</dbReference>
<dbReference type="Pfam" id="PF01844">
    <property type="entry name" value="HNH"/>
    <property type="match status" value="1"/>
</dbReference>
<evidence type="ECO:0000259" key="1">
    <source>
        <dbReference type="SMART" id="SM00507"/>
    </source>
</evidence>
<organism evidence="2 3">
    <name type="scientific">Lactococcus lactis subsp. lactis</name>
    <name type="common">Streptococcus lactis</name>
    <dbReference type="NCBI Taxonomy" id="1360"/>
    <lineage>
        <taxon>Bacteria</taxon>
        <taxon>Bacillati</taxon>
        <taxon>Bacillota</taxon>
        <taxon>Bacilli</taxon>
        <taxon>Lactobacillales</taxon>
        <taxon>Streptococcaceae</taxon>
        <taxon>Lactococcus</taxon>
    </lineage>
</organism>
<dbReference type="AlphaFoldDB" id="A0AAC9QYY2"/>
<gene>
    <name evidence="2" type="ORF">LL229_0185</name>
</gene>
<keyword evidence="2" id="KW-0378">Hydrolase</keyword>
<feature type="domain" description="HNH nuclease" evidence="1">
    <location>
        <begin position="91"/>
        <end position="146"/>
    </location>
</feature>
<dbReference type="GO" id="GO:0008270">
    <property type="term" value="F:zinc ion binding"/>
    <property type="evidence" value="ECO:0007669"/>
    <property type="project" value="InterPro"/>
</dbReference>